<reference evidence="7" key="1">
    <citation type="journal article" date="2023" name="Mol. Phylogenet. Evol.">
        <title>Genome-scale phylogeny and comparative genomics of the fungal order Sordariales.</title>
        <authorList>
            <person name="Hensen N."/>
            <person name="Bonometti L."/>
            <person name="Westerberg I."/>
            <person name="Brannstrom I.O."/>
            <person name="Guillou S."/>
            <person name="Cros-Aarteil S."/>
            <person name="Calhoun S."/>
            <person name="Haridas S."/>
            <person name="Kuo A."/>
            <person name="Mondo S."/>
            <person name="Pangilinan J."/>
            <person name="Riley R."/>
            <person name="LaButti K."/>
            <person name="Andreopoulos B."/>
            <person name="Lipzen A."/>
            <person name="Chen C."/>
            <person name="Yan M."/>
            <person name="Daum C."/>
            <person name="Ng V."/>
            <person name="Clum A."/>
            <person name="Steindorff A."/>
            <person name="Ohm R.A."/>
            <person name="Martin F."/>
            <person name="Silar P."/>
            <person name="Natvig D.O."/>
            <person name="Lalanne C."/>
            <person name="Gautier V."/>
            <person name="Ament-Velasquez S.L."/>
            <person name="Kruys A."/>
            <person name="Hutchinson M.I."/>
            <person name="Powell A.J."/>
            <person name="Barry K."/>
            <person name="Miller A.N."/>
            <person name="Grigoriev I.V."/>
            <person name="Debuchy R."/>
            <person name="Gladieux P."/>
            <person name="Hiltunen Thoren M."/>
            <person name="Johannesson H."/>
        </authorList>
    </citation>
    <scope>NUCLEOTIDE SEQUENCE</scope>
    <source>
        <strain evidence="7">CBS 892.96</strain>
    </source>
</reference>
<evidence type="ECO:0000256" key="4">
    <source>
        <dbReference type="ARBA" id="ARBA00022679"/>
    </source>
</evidence>
<accession>A0AAN7A3I2</accession>
<dbReference type="PANTHER" id="PTHR42825:SF2">
    <property type="entry name" value="BRANCHED-CHAIN-AMINO-ACID AMINOTRANSFERASE 3, CHLOROPLASTIC-RELATED"/>
    <property type="match status" value="1"/>
</dbReference>
<evidence type="ECO:0000313" key="7">
    <source>
        <dbReference type="EMBL" id="KAK4172030.1"/>
    </source>
</evidence>
<dbReference type="Pfam" id="PF01063">
    <property type="entry name" value="Aminotran_4"/>
    <property type="match status" value="1"/>
</dbReference>
<evidence type="ECO:0000313" key="8">
    <source>
        <dbReference type="Proteomes" id="UP001302321"/>
    </source>
</evidence>
<evidence type="ECO:0000256" key="6">
    <source>
        <dbReference type="PIRSR" id="PIRSR006468-1"/>
    </source>
</evidence>
<evidence type="ECO:0000256" key="5">
    <source>
        <dbReference type="ARBA" id="ARBA00022898"/>
    </source>
</evidence>
<evidence type="ECO:0000256" key="2">
    <source>
        <dbReference type="ARBA" id="ARBA00009320"/>
    </source>
</evidence>
<proteinExistence type="inferred from homology"/>
<dbReference type="SUPFAM" id="SSF56752">
    <property type="entry name" value="D-aminoacid aminotransferase-like PLP-dependent enzymes"/>
    <property type="match status" value="1"/>
</dbReference>
<dbReference type="EMBL" id="MU866474">
    <property type="protein sequence ID" value="KAK4172030.1"/>
    <property type="molecule type" value="Genomic_DNA"/>
</dbReference>
<keyword evidence="4" id="KW-0808">Transferase</keyword>
<dbReference type="AlphaFoldDB" id="A0AAN7A3I2"/>
<reference evidence="7" key="2">
    <citation type="submission" date="2023-05" db="EMBL/GenBank/DDBJ databases">
        <authorList>
            <consortium name="Lawrence Berkeley National Laboratory"/>
            <person name="Steindorff A."/>
            <person name="Hensen N."/>
            <person name="Bonometti L."/>
            <person name="Westerberg I."/>
            <person name="Brannstrom I.O."/>
            <person name="Guillou S."/>
            <person name="Cros-Aarteil S."/>
            <person name="Calhoun S."/>
            <person name="Haridas S."/>
            <person name="Kuo A."/>
            <person name="Mondo S."/>
            <person name="Pangilinan J."/>
            <person name="Riley R."/>
            <person name="Labutti K."/>
            <person name="Andreopoulos B."/>
            <person name="Lipzen A."/>
            <person name="Chen C."/>
            <person name="Yanf M."/>
            <person name="Daum C."/>
            <person name="Ng V."/>
            <person name="Clum A."/>
            <person name="Ohm R."/>
            <person name="Martin F."/>
            <person name="Silar P."/>
            <person name="Natvig D."/>
            <person name="Lalanne C."/>
            <person name="Gautier V."/>
            <person name="Ament-Velasquez S.L."/>
            <person name="Kruys A."/>
            <person name="Hutchinson M.I."/>
            <person name="Powell A.J."/>
            <person name="Barry K."/>
            <person name="Miller A.N."/>
            <person name="Grigoriev I.V."/>
            <person name="Debuchy R."/>
            <person name="Gladieux P."/>
            <person name="Thoren M.H."/>
            <person name="Johannesson H."/>
        </authorList>
    </citation>
    <scope>NUCLEOTIDE SEQUENCE</scope>
    <source>
        <strain evidence="7">CBS 892.96</strain>
    </source>
</reference>
<keyword evidence="5" id="KW-0663">Pyridoxal phosphate</keyword>
<keyword evidence="3 7" id="KW-0032">Aminotransferase</keyword>
<dbReference type="Proteomes" id="UP001302321">
    <property type="component" value="Unassembled WGS sequence"/>
</dbReference>
<dbReference type="InterPro" id="IPR043132">
    <property type="entry name" value="BCAT-like_C"/>
</dbReference>
<protein>
    <submittedName>
        <fullName evidence="7">Branched-chain amino acid aminotransferase II</fullName>
    </submittedName>
</protein>
<evidence type="ECO:0000256" key="3">
    <source>
        <dbReference type="ARBA" id="ARBA00022576"/>
    </source>
</evidence>
<dbReference type="PIRSF" id="PIRSF006468">
    <property type="entry name" value="BCAT1"/>
    <property type="match status" value="1"/>
</dbReference>
<name>A0AAN7A3I2_9PEZI</name>
<dbReference type="GO" id="GO:0009081">
    <property type="term" value="P:branched-chain amino acid metabolic process"/>
    <property type="evidence" value="ECO:0007669"/>
    <property type="project" value="InterPro"/>
</dbReference>
<dbReference type="InterPro" id="IPR043131">
    <property type="entry name" value="BCAT-like_N"/>
</dbReference>
<gene>
    <name evidence="7" type="ORF">QBC36DRAFT_349898</name>
</gene>
<feature type="modified residue" description="N6-(pyridoxal phosphate)lysine" evidence="6">
    <location>
        <position position="190"/>
    </location>
</feature>
<dbReference type="PANTHER" id="PTHR42825">
    <property type="entry name" value="AMINO ACID AMINOTRANSFERASE"/>
    <property type="match status" value="1"/>
</dbReference>
<dbReference type="InterPro" id="IPR005786">
    <property type="entry name" value="B_amino_transII"/>
</dbReference>
<dbReference type="GO" id="GO:0004084">
    <property type="term" value="F:branched-chain-amino-acid transaminase activity"/>
    <property type="evidence" value="ECO:0007669"/>
    <property type="project" value="InterPro"/>
</dbReference>
<dbReference type="InterPro" id="IPR036038">
    <property type="entry name" value="Aminotransferase-like"/>
</dbReference>
<dbReference type="Gene3D" id="3.20.10.10">
    <property type="entry name" value="D-amino Acid Aminotransferase, subunit A, domain 2"/>
    <property type="match status" value="1"/>
</dbReference>
<dbReference type="CDD" id="cd01557">
    <property type="entry name" value="BCAT_beta_family"/>
    <property type="match status" value="1"/>
</dbReference>
<dbReference type="Gene3D" id="3.30.470.10">
    <property type="match status" value="1"/>
</dbReference>
<comment type="caution">
    <text evidence="7">The sequence shown here is derived from an EMBL/GenBank/DDBJ whole genome shotgun (WGS) entry which is preliminary data.</text>
</comment>
<dbReference type="InterPro" id="IPR033939">
    <property type="entry name" value="BCAT_family"/>
</dbReference>
<keyword evidence="8" id="KW-1185">Reference proteome</keyword>
<comment type="similarity">
    <text evidence="2">Belongs to the class-IV pyridoxal-phosphate-dependent aminotransferase family.</text>
</comment>
<organism evidence="7 8">
    <name type="scientific">Triangularia setosa</name>
    <dbReference type="NCBI Taxonomy" id="2587417"/>
    <lineage>
        <taxon>Eukaryota</taxon>
        <taxon>Fungi</taxon>
        <taxon>Dikarya</taxon>
        <taxon>Ascomycota</taxon>
        <taxon>Pezizomycotina</taxon>
        <taxon>Sordariomycetes</taxon>
        <taxon>Sordariomycetidae</taxon>
        <taxon>Sordariales</taxon>
        <taxon>Podosporaceae</taxon>
        <taxon>Triangularia</taxon>
    </lineage>
</organism>
<evidence type="ECO:0000256" key="1">
    <source>
        <dbReference type="ARBA" id="ARBA00001933"/>
    </source>
</evidence>
<comment type="cofactor">
    <cofactor evidence="1">
        <name>pyridoxal 5'-phosphate</name>
        <dbReference type="ChEBI" id="CHEBI:597326"/>
    </cofactor>
</comment>
<dbReference type="InterPro" id="IPR001544">
    <property type="entry name" value="Aminotrans_IV"/>
</dbReference>
<sequence>MAFPPKAREDIDWSSPAMALTQPNGHIKSRWSKKTNQWSTPEFVTDPYLKVHGLATVFHYGQEIYEGMKAFRGPDNQVHILRPKQHAARLNQSAELVSIQPVPESHFLQCVELAVAMNADLVPPHGTNAMLYVRPFVFGSGPWFQLSPTDDYLFCVFVAPTLALHGVKPIDALILDEFDRAAPRGVGAGKVGGNYAPVMRWSEKAKAEGFPITLHLDSQTRSEIEEFSTSGFVGIYDGGNGRVRLVVPDSKNIVPSITSESIQELARSLGWAVEKRAIKYEELPRFSEVLACGTGVTMVPIKSISRKSTGDRFVYQDDSCKPGPVVKLLSGLIDDIYKGKTEDRFGWLARIGEPIGVNGHA</sequence>